<keyword evidence="1" id="KW-0472">Membrane</keyword>
<accession>A0ABX1XIW1</accession>
<dbReference type="RefSeq" id="WP_171635599.1">
    <property type="nucleotide sequence ID" value="NZ_WHNY01000075.1"/>
</dbReference>
<evidence type="ECO:0000313" key="2">
    <source>
        <dbReference type="EMBL" id="NOU68339.1"/>
    </source>
</evidence>
<protein>
    <submittedName>
        <fullName evidence="2">Uncharacterized protein</fullName>
    </submittedName>
</protein>
<proteinExistence type="predicted"/>
<keyword evidence="1" id="KW-1133">Transmembrane helix</keyword>
<name>A0ABX1XIW1_9BACL</name>
<reference evidence="2 3" key="1">
    <citation type="submission" date="2019-10" db="EMBL/GenBank/DDBJ databases">
        <title>Description of Paenibacillus humi sp. nov.</title>
        <authorList>
            <person name="Carlier A."/>
            <person name="Qi S."/>
        </authorList>
    </citation>
    <scope>NUCLEOTIDE SEQUENCE [LARGE SCALE GENOMIC DNA]</scope>
    <source>
        <strain evidence="2 3">LMG 31461</strain>
    </source>
</reference>
<feature type="transmembrane region" description="Helical" evidence="1">
    <location>
        <begin position="109"/>
        <end position="131"/>
    </location>
</feature>
<dbReference type="EMBL" id="WHNY01000075">
    <property type="protein sequence ID" value="NOU68339.1"/>
    <property type="molecule type" value="Genomic_DNA"/>
</dbReference>
<feature type="transmembrane region" description="Helical" evidence="1">
    <location>
        <begin position="86"/>
        <end position="103"/>
    </location>
</feature>
<keyword evidence="1" id="KW-0812">Transmembrane</keyword>
<evidence type="ECO:0000313" key="3">
    <source>
        <dbReference type="Proteomes" id="UP000653578"/>
    </source>
</evidence>
<comment type="caution">
    <text evidence="2">The sequence shown here is derived from an EMBL/GenBank/DDBJ whole genome shotgun (WGS) entry which is preliminary data.</text>
</comment>
<sequence>MRIFKGISILSLFLGFLVEQIGSMVCRFIFVFILIKAIPSNVHDAPGLIYSNSFYLLIVLLVTLLLSWLGGYVTARIAKASKIKNAVILALFFELFIFNPLVGPTSYPIWYIIILLILNIPVAVIGAKIALRRMKSSAV</sequence>
<organism evidence="2 3">
    <name type="scientific">Paenibacillus plantarum</name>
    <dbReference type="NCBI Taxonomy" id="2654975"/>
    <lineage>
        <taxon>Bacteria</taxon>
        <taxon>Bacillati</taxon>
        <taxon>Bacillota</taxon>
        <taxon>Bacilli</taxon>
        <taxon>Bacillales</taxon>
        <taxon>Paenibacillaceae</taxon>
        <taxon>Paenibacillus</taxon>
    </lineage>
</organism>
<evidence type="ECO:0000256" key="1">
    <source>
        <dbReference type="SAM" id="Phobius"/>
    </source>
</evidence>
<dbReference type="Proteomes" id="UP000653578">
    <property type="component" value="Unassembled WGS sequence"/>
</dbReference>
<gene>
    <name evidence="2" type="ORF">GC096_30390</name>
</gene>
<feature type="transmembrane region" description="Helical" evidence="1">
    <location>
        <begin position="54"/>
        <end position="74"/>
    </location>
</feature>
<keyword evidence="3" id="KW-1185">Reference proteome</keyword>
<feature type="transmembrane region" description="Helical" evidence="1">
    <location>
        <begin position="12"/>
        <end position="34"/>
    </location>
</feature>